<feature type="compositionally biased region" description="Low complexity" evidence="1">
    <location>
        <begin position="52"/>
        <end position="65"/>
    </location>
</feature>
<comment type="caution">
    <text evidence="3">The sequence shown here is derived from an EMBL/GenBank/DDBJ whole genome shotgun (WGS) entry which is preliminary data.</text>
</comment>
<proteinExistence type="predicted"/>
<name>A0AAE0G2K4_9CHLO</name>
<evidence type="ECO:0000313" key="4">
    <source>
        <dbReference type="Proteomes" id="UP001190700"/>
    </source>
</evidence>
<dbReference type="Proteomes" id="UP001190700">
    <property type="component" value="Unassembled WGS sequence"/>
</dbReference>
<keyword evidence="4" id="KW-1185">Reference proteome</keyword>
<sequence>MLRLTPNQVGALSGGIQQSPPPLISLRSAPMLAGGIDIAKQEGSKHDENIAKAPKPSSSDVVSADSNNNSVGEAALLGIVLLAFLGGMVVSCTWMKRAES</sequence>
<evidence type="ECO:0000256" key="1">
    <source>
        <dbReference type="SAM" id="MobiDB-lite"/>
    </source>
</evidence>
<dbReference type="EMBL" id="LGRX02010787">
    <property type="protein sequence ID" value="KAK3269721.1"/>
    <property type="molecule type" value="Genomic_DNA"/>
</dbReference>
<keyword evidence="2" id="KW-0812">Transmembrane</keyword>
<dbReference type="AlphaFoldDB" id="A0AAE0G2K4"/>
<organism evidence="3 4">
    <name type="scientific">Cymbomonas tetramitiformis</name>
    <dbReference type="NCBI Taxonomy" id="36881"/>
    <lineage>
        <taxon>Eukaryota</taxon>
        <taxon>Viridiplantae</taxon>
        <taxon>Chlorophyta</taxon>
        <taxon>Pyramimonadophyceae</taxon>
        <taxon>Pyramimonadales</taxon>
        <taxon>Pyramimonadaceae</taxon>
        <taxon>Cymbomonas</taxon>
    </lineage>
</organism>
<evidence type="ECO:0000256" key="2">
    <source>
        <dbReference type="SAM" id="Phobius"/>
    </source>
</evidence>
<feature type="region of interest" description="Disordered" evidence="1">
    <location>
        <begin position="1"/>
        <end position="22"/>
    </location>
</feature>
<reference evidence="3 4" key="1">
    <citation type="journal article" date="2015" name="Genome Biol. Evol.">
        <title>Comparative Genomics of a Bacterivorous Green Alga Reveals Evolutionary Causalities and Consequences of Phago-Mixotrophic Mode of Nutrition.</title>
        <authorList>
            <person name="Burns J.A."/>
            <person name="Paasch A."/>
            <person name="Narechania A."/>
            <person name="Kim E."/>
        </authorList>
    </citation>
    <scope>NUCLEOTIDE SEQUENCE [LARGE SCALE GENOMIC DNA]</scope>
    <source>
        <strain evidence="3 4">PLY_AMNH</strain>
    </source>
</reference>
<feature type="compositionally biased region" description="Polar residues" evidence="1">
    <location>
        <begin position="1"/>
        <end position="18"/>
    </location>
</feature>
<keyword evidence="2" id="KW-0472">Membrane</keyword>
<protein>
    <submittedName>
        <fullName evidence="3">Uncharacterized protein</fullName>
    </submittedName>
</protein>
<feature type="region of interest" description="Disordered" evidence="1">
    <location>
        <begin position="42"/>
        <end position="65"/>
    </location>
</feature>
<keyword evidence="2" id="KW-1133">Transmembrane helix</keyword>
<gene>
    <name evidence="3" type="ORF">CYMTET_21850</name>
</gene>
<feature type="transmembrane region" description="Helical" evidence="2">
    <location>
        <begin position="74"/>
        <end position="95"/>
    </location>
</feature>
<accession>A0AAE0G2K4</accession>
<evidence type="ECO:0000313" key="3">
    <source>
        <dbReference type="EMBL" id="KAK3269721.1"/>
    </source>
</evidence>